<dbReference type="InterPro" id="IPR005496">
    <property type="entry name" value="Integral_membrane_TerC"/>
</dbReference>
<evidence type="ECO:0000256" key="3">
    <source>
        <dbReference type="ARBA" id="ARBA00022692"/>
    </source>
</evidence>
<dbReference type="NCBIfam" id="TIGR03716">
    <property type="entry name" value="R_switched_YkoY"/>
    <property type="match status" value="1"/>
</dbReference>
<dbReference type="EMBL" id="NXIB02000028">
    <property type="protein sequence ID" value="PHX56201.1"/>
    <property type="molecule type" value="Genomic_DNA"/>
</dbReference>
<keyword evidence="8" id="KW-1185">Reference proteome</keyword>
<keyword evidence="5 6" id="KW-0472">Membrane</keyword>
<dbReference type="InterPro" id="IPR022493">
    <property type="entry name" value="CHP03716_TM_YkoY"/>
</dbReference>
<comment type="similarity">
    <text evidence="2">Belongs to the TerC family.</text>
</comment>
<evidence type="ECO:0000256" key="5">
    <source>
        <dbReference type="ARBA" id="ARBA00023136"/>
    </source>
</evidence>
<comment type="subcellular location">
    <subcellularLocation>
        <location evidence="1">Membrane</location>
        <topology evidence="1">Multi-pass membrane protein</topology>
    </subcellularLocation>
</comment>
<evidence type="ECO:0000256" key="1">
    <source>
        <dbReference type="ARBA" id="ARBA00004141"/>
    </source>
</evidence>
<feature type="transmembrane region" description="Helical" evidence="6">
    <location>
        <begin position="146"/>
        <end position="167"/>
    </location>
</feature>
<protein>
    <submittedName>
        <fullName evidence="7">DUF475 domain-containing protein</fullName>
    </submittedName>
</protein>
<sequence length="255" mass="28124">MVDQFLESSPILGVDTFLLLLVLVALEAVLSADNAIALASISKGLSEPKQQQQALNFGLIIAFVLRISLILTATWVIQYWQFELLGALYLLWLVWQHFASDADSEGEHHGPKFSSVWQAIPMIAFTDLAFSLDSVTTAIAVSDNTVIVVTGATIGIIALRFMAGLFIRWLDEYVHLESAGYITVGFVGIRLLVKVINENLVPPQWLVVSSIALIFVWGFSKRTPELIESTESLESAFQQDSEVALQEPEGQKSEI</sequence>
<evidence type="ECO:0000313" key="7">
    <source>
        <dbReference type="EMBL" id="PHX56201.1"/>
    </source>
</evidence>
<evidence type="ECO:0000256" key="6">
    <source>
        <dbReference type="SAM" id="Phobius"/>
    </source>
</evidence>
<keyword evidence="4 6" id="KW-1133">Transmembrane helix</keyword>
<evidence type="ECO:0000256" key="2">
    <source>
        <dbReference type="ARBA" id="ARBA00007511"/>
    </source>
</evidence>
<dbReference type="PANTHER" id="PTHR30238:SF4">
    <property type="entry name" value="SLL1022 PROTEIN"/>
    <property type="match status" value="1"/>
</dbReference>
<comment type="caution">
    <text evidence="7">The sequence shown here is derived from an EMBL/GenBank/DDBJ whole genome shotgun (WGS) entry which is preliminary data.</text>
</comment>
<reference evidence="7" key="1">
    <citation type="submission" date="2017-10" db="EMBL/GenBank/DDBJ databases">
        <title>Draft genome sequence of the planktic cyanobacteria Tychonema bourrellyi isolated from alpine lentic freshwater.</title>
        <authorList>
            <person name="Tett A."/>
            <person name="Armanini F."/>
            <person name="Asnicar F."/>
            <person name="Boscaini A."/>
            <person name="Pasolli E."/>
            <person name="Zolfo M."/>
            <person name="Donati C."/>
            <person name="Salmaso N."/>
            <person name="Segata N."/>
        </authorList>
    </citation>
    <scope>NUCLEOTIDE SEQUENCE</scope>
    <source>
        <strain evidence="7">FEM_GT703</strain>
    </source>
</reference>
<dbReference type="RefSeq" id="WP_096830240.1">
    <property type="nucleotide sequence ID" value="NZ_NXIB02000028.1"/>
</dbReference>
<dbReference type="Proteomes" id="UP000226442">
    <property type="component" value="Unassembled WGS sequence"/>
</dbReference>
<dbReference type="GO" id="GO:0016020">
    <property type="term" value="C:membrane"/>
    <property type="evidence" value="ECO:0007669"/>
    <property type="project" value="UniProtKB-SubCell"/>
</dbReference>
<dbReference type="Pfam" id="PF03741">
    <property type="entry name" value="TerC"/>
    <property type="match status" value="1"/>
</dbReference>
<organism evidence="7 8">
    <name type="scientific">Tychonema bourrellyi FEM_GT703</name>
    <dbReference type="NCBI Taxonomy" id="2040638"/>
    <lineage>
        <taxon>Bacteria</taxon>
        <taxon>Bacillati</taxon>
        <taxon>Cyanobacteriota</taxon>
        <taxon>Cyanophyceae</taxon>
        <taxon>Oscillatoriophycideae</taxon>
        <taxon>Oscillatoriales</taxon>
        <taxon>Microcoleaceae</taxon>
        <taxon>Tychonema</taxon>
    </lineage>
</organism>
<dbReference type="AlphaFoldDB" id="A0A2G4F3A5"/>
<name>A0A2G4F3A5_9CYAN</name>
<dbReference type="PANTHER" id="PTHR30238">
    <property type="entry name" value="MEMBRANE BOUND PREDICTED REDOX MODULATOR"/>
    <property type="match status" value="1"/>
</dbReference>
<keyword evidence="3 6" id="KW-0812">Transmembrane</keyword>
<feature type="transmembrane region" description="Helical" evidence="6">
    <location>
        <begin position="202"/>
        <end position="219"/>
    </location>
</feature>
<evidence type="ECO:0000256" key="4">
    <source>
        <dbReference type="ARBA" id="ARBA00022989"/>
    </source>
</evidence>
<accession>A0A2G4F3A5</accession>
<feature type="transmembrane region" description="Helical" evidence="6">
    <location>
        <begin position="54"/>
        <end position="71"/>
    </location>
</feature>
<dbReference type="OrthoDB" id="510141at2"/>
<evidence type="ECO:0000313" key="8">
    <source>
        <dbReference type="Proteomes" id="UP000226442"/>
    </source>
</evidence>
<feature type="transmembrane region" description="Helical" evidence="6">
    <location>
        <begin position="17"/>
        <end position="42"/>
    </location>
</feature>
<gene>
    <name evidence="7" type="ORF">CP500_006745</name>
</gene>
<proteinExistence type="inferred from homology"/>
<feature type="transmembrane region" description="Helical" evidence="6">
    <location>
        <begin position="179"/>
        <end position="196"/>
    </location>
</feature>